<sequence length="257" mass="28133">MSEMNLEIGMTGNAQAADSALLGDGAVLVWNDVVSEGRDKFYEWHDKEHIPERLAIPGFRRGRRYVRSGHSPEWLTMYEAVDLNVVVSPAYLERLNTPTPATVDTLQYFRNTSRAVCRIVHSVGSSSGGHVLALRLDVPAARAEAMKTYLCTDVFPRAAALTSVVACHLYMADQSGSHIDTAESSTREFDVPAWVVLVETTTPEAAESARDLLDVRKLESLGVTVRPDGTTYSMEICRLANAPGGHLNAGPLKRDCE</sequence>
<evidence type="ECO:0000313" key="2">
    <source>
        <dbReference type="Proteomes" id="UP001629462"/>
    </source>
</evidence>
<dbReference type="EMBL" id="JAQQDB010000007">
    <property type="protein sequence ID" value="MFM0517761.1"/>
    <property type="molecule type" value="Genomic_DNA"/>
</dbReference>
<organism evidence="1 2">
    <name type="scientific">Caballeronia jiangsuensis</name>
    <dbReference type="NCBI Taxonomy" id="1458357"/>
    <lineage>
        <taxon>Bacteria</taxon>
        <taxon>Pseudomonadati</taxon>
        <taxon>Pseudomonadota</taxon>
        <taxon>Betaproteobacteria</taxon>
        <taxon>Burkholderiales</taxon>
        <taxon>Burkholderiaceae</taxon>
        <taxon>Caballeronia</taxon>
    </lineage>
</organism>
<proteinExistence type="predicted"/>
<accession>A0ABW9CGR1</accession>
<dbReference type="Proteomes" id="UP001629462">
    <property type="component" value="Unassembled WGS sequence"/>
</dbReference>
<comment type="caution">
    <text evidence="1">The sequence shown here is derived from an EMBL/GenBank/DDBJ whole genome shotgun (WGS) entry which is preliminary data.</text>
</comment>
<evidence type="ECO:0000313" key="1">
    <source>
        <dbReference type="EMBL" id="MFM0517761.1"/>
    </source>
</evidence>
<keyword evidence="2" id="KW-1185">Reference proteome</keyword>
<dbReference type="RefSeq" id="WP_250487401.1">
    <property type="nucleotide sequence ID" value="NZ_JAQQDB010000007.1"/>
</dbReference>
<name>A0ABW9CGR1_9BURK</name>
<gene>
    <name evidence="1" type="ORF">PQR08_10045</name>
</gene>
<protein>
    <submittedName>
        <fullName evidence="1">Uncharacterized protein</fullName>
    </submittedName>
</protein>
<reference evidence="1 2" key="1">
    <citation type="journal article" date="2024" name="Chem. Sci.">
        <title>Discovery of megapolipeptins by genome mining of a Burkholderiales bacteria collection.</title>
        <authorList>
            <person name="Paulo B.S."/>
            <person name="Recchia M.J.J."/>
            <person name="Lee S."/>
            <person name="Fergusson C.H."/>
            <person name="Romanowski S.B."/>
            <person name="Hernandez A."/>
            <person name="Krull N."/>
            <person name="Liu D.Y."/>
            <person name="Cavanagh H."/>
            <person name="Bos A."/>
            <person name="Gray C.A."/>
            <person name="Murphy B.T."/>
            <person name="Linington R.G."/>
            <person name="Eustaquio A.S."/>
        </authorList>
    </citation>
    <scope>NUCLEOTIDE SEQUENCE [LARGE SCALE GENOMIC DNA]</scope>
    <source>
        <strain evidence="1 2">RL17-374-BIF-D</strain>
    </source>
</reference>